<feature type="compositionally biased region" description="Basic and acidic residues" evidence="1">
    <location>
        <begin position="142"/>
        <end position="158"/>
    </location>
</feature>
<comment type="caution">
    <text evidence="3">The sequence shown here is derived from an EMBL/GenBank/DDBJ whole genome shotgun (WGS) entry which is preliminary data.</text>
</comment>
<keyword evidence="2" id="KW-0812">Transmembrane</keyword>
<feature type="compositionally biased region" description="Basic and acidic residues" evidence="1">
    <location>
        <begin position="16"/>
        <end position="25"/>
    </location>
</feature>
<evidence type="ECO:0000313" key="3">
    <source>
        <dbReference type="EMBL" id="MSV25634.1"/>
    </source>
</evidence>
<keyword evidence="2" id="KW-0472">Membrane</keyword>
<proteinExistence type="predicted"/>
<evidence type="ECO:0000256" key="1">
    <source>
        <dbReference type="SAM" id="MobiDB-lite"/>
    </source>
</evidence>
<feature type="compositionally biased region" description="Basic and acidic residues" evidence="1">
    <location>
        <begin position="180"/>
        <end position="200"/>
    </location>
</feature>
<dbReference type="AlphaFoldDB" id="A0A6I2UZW4"/>
<keyword evidence="4" id="KW-1185">Reference proteome</keyword>
<organism evidence="3 4">
    <name type="scientific">Selenomonas montiformis</name>
    <dbReference type="NCBI Taxonomy" id="2652285"/>
    <lineage>
        <taxon>Bacteria</taxon>
        <taxon>Bacillati</taxon>
        <taxon>Bacillota</taxon>
        <taxon>Negativicutes</taxon>
        <taxon>Selenomonadales</taxon>
        <taxon>Selenomonadaceae</taxon>
        <taxon>Selenomonas</taxon>
    </lineage>
</organism>
<protein>
    <submittedName>
        <fullName evidence="3">Uncharacterized protein</fullName>
    </submittedName>
</protein>
<dbReference type="Proteomes" id="UP000430222">
    <property type="component" value="Unassembled WGS sequence"/>
</dbReference>
<evidence type="ECO:0000313" key="4">
    <source>
        <dbReference type="Proteomes" id="UP000430222"/>
    </source>
</evidence>
<feature type="region of interest" description="Disordered" evidence="1">
    <location>
        <begin position="1"/>
        <end position="77"/>
    </location>
</feature>
<feature type="region of interest" description="Disordered" evidence="1">
    <location>
        <begin position="142"/>
        <end position="216"/>
    </location>
</feature>
<name>A0A6I2UZW4_9FIRM</name>
<accession>A0A6I2UZW4</accession>
<evidence type="ECO:0000256" key="2">
    <source>
        <dbReference type="SAM" id="Phobius"/>
    </source>
</evidence>
<sequence>MKQDDLENTQLMKSAGTERERRAGRTDSLSDTQSMPPVREETLGIKPPFPQKGAAARTGTVRELSPEKQNPAKKNSWLTPKRKKALLLGGGFLAALFIGFMIAGYSQQQSLSKQQEQQLQDRQRKLADQETDLKARRAQLEQQKKELQERQRQLESEASRAQGRNEQLRDSAPGSAIGRLVDKVTGRESKRNRQVSENDQKSAQATGDASAVEKSVEEAQSMLDDVNAKLDQVTSMKQEAAQLKDKAVNAYDANKGMIDQAVYYAKVGAGMLENWLSR</sequence>
<feature type="transmembrane region" description="Helical" evidence="2">
    <location>
        <begin position="85"/>
        <end position="105"/>
    </location>
</feature>
<keyword evidence="2" id="KW-1133">Transmembrane helix</keyword>
<gene>
    <name evidence="3" type="ORF">FYJ78_10750</name>
</gene>
<dbReference type="EMBL" id="VUNL01000013">
    <property type="protein sequence ID" value="MSV25634.1"/>
    <property type="molecule type" value="Genomic_DNA"/>
</dbReference>
<reference evidence="3 4" key="1">
    <citation type="submission" date="2019-08" db="EMBL/GenBank/DDBJ databases">
        <title>In-depth cultivation of the pig gut microbiome towards novel bacterial diversity and tailored functional studies.</title>
        <authorList>
            <person name="Wylensek D."/>
            <person name="Hitch T.C.A."/>
            <person name="Clavel T."/>
        </authorList>
    </citation>
    <scope>NUCLEOTIDE SEQUENCE [LARGE SCALE GENOMIC DNA]</scope>
    <source>
        <strain evidence="4">WCA-380-WT-3B3</strain>
    </source>
</reference>
<dbReference type="RefSeq" id="WP_154621396.1">
    <property type="nucleotide sequence ID" value="NZ_VUNL01000013.1"/>
</dbReference>